<dbReference type="CDD" id="cd06171">
    <property type="entry name" value="Sigma70_r4"/>
    <property type="match status" value="1"/>
</dbReference>
<dbReference type="InterPro" id="IPR036388">
    <property type="entry name" value="WH-like_DNA-bd_sf"/>
</dbReference>
<dbReference type="InterPro" id="IPR013325">
    <property type="entry name" value="RNA_pol_sigma_r2"/>
</dbReference>
<dbReference type="Pfam" id="PF04545">
    <property type="entry name" value="Sigma70_r4"/>
    <property type="match status" value="1"/>
</dbReference>
<dbReference type="PANTHER" id="PTHR30603:SF47">
    <property type="entry name" value="RNA POLYMERASE SIGMA FACTOR SIGD, CHLOROPLASTIC"/>
    <property type="match status" value="1"/>
</dbReference>
<dbReference type="GO" id="GO:0003677">
    <property type="term" value="F:DNA binding"/>
    <property type="evidence" value="ECO:0007669"/>
    <property type="project" value="UniProtKB-KW"/>
</dbReference>
<evidence type="ECO:0000256" key="4">
    <source>
        <dbReference type="ARBA" id="ARBA00023163"/>
    </source>
</evidence>
<evidence type="ECO:0000256" key="3">
    <source>
        <dbReference type="ARBA" id="ARBA00023125"/>
    </source>
</evidence>
<dbReference type="InterPro" id="IPR007627">
    <property type="entry name" value="RNA_pol_sigma70_r2"/>
</dbReference>
<dbReference type="InterPro" id="IPR007630">
    <property type="entry name" value="RNA_pol_sigma70_r4"/>
</dbReference>
<keyword evidence="4" id="KW-0804">Transcription</keyword>
<dbReference type="NCBIfam" id="TIGR02937">
    <property type="entry name" value="sigma70-ECF"/>
    <property type="match status" value="1"/>
</dbReference>
<dbReference type="AlphaFoldDB" id="A0A6J4Q4N6"/>
<evidence type="ECO:0000256" key="1">
    <source>
        <dbReference type="ARBA" id="ARBA00023015"/>
    </source>
</evidence>
<gene>
    <name evidence="6" type="ORF">AVDCRST_MAG28-1586</name>
</gene>
<evidence type="ECO:0000256" key="2">
    <source>
        <dbReference type="ARBA" id="ARBA00023082"/>
    </source>
</evidence>
<dbReference type="PANTHER" id="PTHR30603">
    <property type="entry name" value="RNA POLYMERASE SIGMA FACTOR RPO"/>
    <property type="match status" value="1"/>
</dbReference>
<sequence length="289" mass="32691">MTEYTSRYPARQSETPDLLRDYFSYIKRGRLLTHEEEIRLSRAAKAGDGHARRRLVEKNLRLVVSVAKKYRGLGLPFEDLIQEGNMGLLKAVEKFDPDLGYRFSTYATWWIRQGVQRAVTDKGRAIRVPVHMVEKARKTSRARDALATQHGREPTEEDIAAHLEWSSEEVRAALSAATEVVSLNMTFDPEQGATEMGDLVEDERTPGPADTVMGEMETLGLRSAVEGLPDRARHVLVRRYGLDGQNEATLAELSRELGISRERVRQVQREAQNLLKTGEHAWLLQKALA</sequence>
<dbReference type="Gene3D" id="1.10.601.10">
    <property type="entry name" value="RNA Polymerase Primary Sigma Factor"/>
    <property type="match status" value="1"/>
</dbReference>
<dbReference type="InterPro" id="IPR050239">
    <property type="entry name" value="Sigma-70_RNA_pol_init_factors"/>
</dbReference>
<dbReference type="InterPro" id="IPR014284">
    <property type="entry name" value="RNA_pol_sigma-70_dom"/>
</dbReference>
<dbReference type="PIRSF" id="PIRSF000770">
    <property type="entry name" value="RNA_pol_sigma-SigE/K"/>
    <property type="match status" value="1"/>
</dbReference>
<dbReference type="Pfam" id="PF04539">
    <property type="entry name" value="Sigma70_r3"/>
    <property type="match status" value="1"/>
</dbReference>
<dbReference type="SUPFAM" id="SSF88946">
    <property type="entry name" value="Sigma2 domain of RNA polymerase sigma factors"/>
    <property type="match status" value="1"/>
</dbReference>
<accession>A0A6J4Q4N6</accession>
<keyword evidence="3" id="KW-0238">DNA-binding</keyword>
<dbReference type="Pfam" id="PF04542">
    <property type="entry name" value="Sigma70_r2"/>
    <property type="match status" value="1"/>
</dbReference>
<dbReference type="InterPro" id="IPR009042">
    <property type="entry name" value="RNA_pol_sigma70_r1_2"/>
</dbReference>
<reference evidence="6" key="1">
    <citation type="submission" date="2020-02" db="EMBL/GenBank/DDBJ databases">
        <authorList>
            <person name="Meier V. D."/>
        </authorList>
    </citation>
    <scope>NUCLEOTIDE SEQUENCE</scope>
    <source>
        <strain evidence="6">AVDCRST_MAG28</strain>
    </source>
</reference>
<dbReference type="SUPFAM" id="SSF88659">
    <property type="entry name" value="Sigma3 and sigma4 domains of RNA polymerase sigma factors"/>
    <property type="match status" value="2"/>
</dbReference>
<dbReference type="PRINTS" id="PR00046">
    <property type="entry name" value="SIGMA70FCT"/>
</dbReference>
<organism evidence="6">
    <name type="scientific">uncultured Rubrobacteraceae bacterium</name>
    <dbReference type="NCBI Taxonomy" id="349277"/>
    <lineage>
        <taxon>Bacteria</taxon>
        <taxon>Bacillati</taxon>
        <taxon>Actinomycetota</taxon>
        <taxon>Rubrobacteria</taxon>
        <taxon>Rubrobacterales</taxon>
        <taxon>Rubrobacteraceae</taxon>
        <taxon>environmental samples</taxon>
    </lineage>
</organism>
<dbReference type="GO" id="GO:0006352">
    <property type="term" value="P:DNA-templated transcription initiation"/>
    <property type="evidence" value="ECO:0007669"/>
    <property type="project" value="InterPro"/>
</dbReference>
<dbReference type="InterPro" id="IPR000943">
    <property type="entry name" value="RNA_pol_sigma70"/>
</dbReference>
<name>A0A6J4Q4N6_9ACTN</name>
<dbReference type="Pfam" id="PF00140">
    <property type="entry name" value="Sigma70_r1_2"/>
    <property type="match status" value="1"/>
</dbReference>
<dbReference type="PROSITE" id="PS00715">
    <property type="entry name" value="SIGMA70_1"/>
    <property type="match status" value="1"/>
</dbReference>
<feature type="domain" description="RNA polymerase sigma-70" evidence="5">
    <location>
        <begin position="79"/>
        <end position="92"/>
    </location>
</feature>
<dbReference type="EMBL" id="CADCVE010000001">
    <property type="protein sequence ID" value="CAA9432923.1"/>
    <property type="molecule type" value="Genomic_DNA"/>
</dbReference>
<dbReference type="InterPro" id="IPR007624">
    <property type="entry name" value="RNA_pol_sigma70_r3"/>
</dbReference>
<evidence type="ECO:0000259" key="5">
    <source>
        <dbReference type="PROSITE" id="PS00715"/>
    </source>
</evidence>
<keyword evidence="1" id="KW-0805">Transcription regulation</keyword>
<evidence type="ECO:0000313" key="6">
    <source>
        <dbReference type="EMBL" id="CAA9432923.1"/>
    </source>
</evidence>
<protein>
    <submittedName>
        <fullName evidence="6">RNA polymerase sigma factor RpoD</fullName>
    </submittedName>
</protein>
<proteinExistence type="predicted"/>
<dbReference type="InterPro" id="IPR013324">
    <property type="entry name" value="RNA_pol_sigma_r3/r4-like"/>
</dbReference>
<dbReference type="Gene3D" id="1.10.10.10">
    <property type="entry name" value="Winged helix-like DNA-binding domain superfamily/Winged helix DNA-binding domain"/>
    <property type="match status" value="2"/>
</dbReference>
<keyword evidence="2" id="KW-0731">Sigma factor</keyword>
<dbReference type="GO" id="GO:0016987">
    <property type="term" value="F:sigma factor activity"/>
    <property type="evidence" value="ECO:0007669"/>
    <property type="project" value="UniProtKB-KW"/>
</dbReference>